<evidence type="ECO:0000313" key="2">
    <source>
        <dbReference type="EMBL" id="AKU96684.1"/>
    </source>
</evidence>
<accession>A0A0K1PU81</accession>
<dbReference type="InterPro" id="IPR029052">
    <property type="entry name" value="Metallo-depent_PP-like"/>
</dbReference>
<dbReference type="Gene3D" id="3.60.21.10">
    <property type="match status" value="1"/>
</dbReference>
<dbReference type="EMBL" id="CP012333">
    <property type="protein sequence ID" value="AKU96684.1"/>
    <property type="molecule type" value="Genomic_DNA"/>
</dbReference>
<organism evidence="2 3">
    <name type="scientific">Labilithrix luteola</name>
    <dbReference type="NCBI Taxonomy" id="1391654"/>
    <lineage>
        <taxon>Bacteria</taxon>
        <taxon>Pseudomonadati</taxon>
        <taxon>Myxococcota</taxon>
        <taxon>Polyangia</taxon>
        <taxon>Polyangiales</taxon>
        <taxon>Labilitrichaceae</taxon>
        <taxon>Labilithrix</taxon>
    </lineage>
</organism>
<dbReference type="GO" id="GO:0016787">
    <property type="term" value="F:hydrolase activity"/>
    <property type="evidence" value="ECO:0007669"/>
    <property type="project" value="InterPro"/>
</dbReference>
<dbReference type="SUPFAM" id="SSF56300">
    <property type="entry name" value="Metallo-dependent phosphatases"/>
    <property type="match status" value="1"/>
</dbReference>
<dbReference type="KEGG" id="llu:AKJ09_03348"/>
<protein>
    <recommendedName>
        <fullName evidence="1">Calcineurin-like phosphoesterase domain-containing protein</fullName>
    </recommendedName>
</protein>
<dbReference type="Pfam" id="PF00149">
    <property type="entry name" value="Metallophos"/>
    <property type="match status" value="1"/>
</dbReference>
<reference evidence="2 3" key="1">
    <citation type="submission" date="2015-08" db="EMBL/GenBank/DDBJ databases">
        <authorList>
            <person name="Babu N.S."/>
            <person name="Beckwith C.J."/>
            <person name="Beseler K.G."/>
            <person name="Brison A."/>
            <person name="Carone J.V."/>
            <person name="Caskin T.P."/>
            <person name="Diamond M."/>
            <person name="Durham M.E."/>
            <person name="Foxe J.M."/>
            <person name="Go M."/>
            <person name="Henderson B.A."/>
            <person name="Jones I.B."/>
            <person name="McGettigan J.A."/>
            <person name="Micheletti S.J."/>
            <person name="Nasrallah M.E."/>
            <person name="Ortiz D."/>
            <person name="Piller C.R."/>
            <person name="Privatt S.R."/>
            <person name="Schneider S.L."/>
            <person name="Sharp S."/>
            <person name="Smith T.C."/>
            <person name="Stanton J.D."/>
            <person name="Ullery H.E."/>
            <person name="Wilson R.J."/>
            <person name="Serrano M.G."/>
            <person name="Buck G."/>
            <person name="Lee V."/>
            <person name="Wang Y."/>
            <person name="Carvalho R."/>
            <person name="Voegtly L."/>
            <person name="Shi R."/>
            <person name="Duckworth R."/>
            <person name="Johnson A."/>
            <person name="Loviza R."/>
            <person name="Walstead R."/>
            <person name="Shah Z."/>
            <person name="Kiflezghi M."/>
            <person name="Wade K."/>
            <person name="Ball S.L."/>
            <person name="Bradley K.W."/>
            <person name="Asai D.J."/>
            <person name="Bowman C.A."/>
            <person name="Russell D.A."/>
            <person name="Pope W.H."/>
            <person name="Jacobs-Sera D."/>
            <person name="Hendrix R.W."/>
            <person name="Hatfull G.F."/>
        </authorList>
    </citation>
    <scope>NUCLEOTIDE SEQUENCE [LARGE SCALE GENOMIC DNA]</scope>
    <source>
        <strain evidence="2 3">DSM 27648</strain>
    </source>
</reference>
<feature type="domain" description="Calcineurin-like phosphoesterase" evidence="1">
    <location>
        <begin position="5"/>
        <end position="168"/>
    </location>
</feature>
<dbReference type="AlphaFoldDB" id="A0A0K1PU81"/>
<name>A0A0K1PU81_9BACT</name>
<proteinExistence type="predicted"/>
<gene>
    <name evidence="2" type="ORF">AKJ09_03348</name>
</gene>
<keyword evidence="3" id="KW-1185">Reference proteome</keyword>
<dbReference type="InterPro" id="IPR004843">
    <property type="entry name" value="Calcineurin-like_PHP"/>
</dbReference>
<sequence>MNVPFVVTSGDYIFSTGNGTQATPQFDLYIAARNLYPGPVFPALGNHECDGNVTSNCGAGAKTGVTANYTAFLSKMLAPIGQTNPYYSIDVNAQDASWTAKFVFVAANAWSPAQDAWLRKVLAKPTTYTFIVRHEPSQAATAPGVKPSEQIMAQYPYTLAIVGHTHTYGKTGPRQVTIGNGGAPLVSGSNFGFGLVNQRPDKAIEVDVIDLASGKADTAFRFALNPDGSPAP</sequence>
<evidence type="ECO:0000259" key="1">
    <source>
        <dbReference type="Pfam" id="PF00149"/>
    </source>
</evidence>
<dbReference type="STRING" id="1391654.AKJ09_03348"/>
<evidence type="ECO:0000313" key="3">
    <source>
        <dbReference type="Proteomes" id="UP000064967"/>
    </source>
</evidence>
<dbReference type="Proteomes" id="UP000064967">
    <property type="component" value="Chromosome"/>
</dbReference>